<protein>
    <submittedName>
        <fullName evidence="1">DNA-binding protein SMUBP-2-like protein</fullName>
    </submittedName>
</protein>
<dbReference type="EMBL" id="AWUE01011845">
    <property type="protein sequence ID" value="OMP10412.1"/>
    <property type="molecule type" value="Genomic_DNA"/>
</dbReference>
<sequence>MARSNQVGAKAKELERLVFHQAKLDGRTFKEVVMKNGQTSLNQGNNVGRKVVTAVWNETKPIQGNPKNKEVIVATEKSAEGGSSSSLNFNQMLVVENEGERLPSRSTTEELDLDFELPSEDMEWLGRSIVGRLNPNANVEQKLRADGEGKWRRNNFSFKVSVDDKFSDDRNSDCGVFDEPLEDEENSNDVCSCPGEILGELVSVALVNEDVINDESEDIVLETMCMERNVETSKIDDKAKHETQRIGECQTHGDHLRKLVMVVELSWTKIRNNALKKLGQSLHSPQH</sequence>
<accession>A0A1R3KTK6</accession>
<evidence type="ECO:0000313" key="1">
    <source>
        <dbReference type="EMBL" id="OMP10412.1"/>
    </source>
</evidence>
<gene>
    <name evidence="1" type="ORF">COLO4_04530</name>
</gene>
<comment type="caution">
    <text evidence="1">The sequence shown here is derived from an EMBL/GenBank/DDBJ whole genome shotgun (WGS) entry which is preliminary data.</text>
</comment>
<dbReference type="OrthoDB" id="10387747at2759"/>
<dbReference type="AlphaFoldDB" id="A0A1R3KTK6"/>
<dbReference type="GO" id="GO:0003677">
    <property type="term" value="F:DNA binding"/>
    <property type="evidence" value="ECO:0007669"/>
    <property type="project" value="UniProtKB-KW"/>
</dbReference>
<keyword evidence="2" id="KW-1185">Reference proteome</keyword>
<organism evidence="1 2">
    <name type="scientific">Corchorus olitorius</name>
    <dbReference type="NCBI Taxonomy" id="93759"/>
    <lineage>
        <taxon>Eukaryota</taxon>
        <taxon>Viridiplantae</taxon>
        <taxon>Streptophyta</taxon>
        <taxon>Embryophyta</taxon>
        <taxon>Tracheophyta</taxon>
        <taxon>Spermatophyta</taxon>
        <taxon>Magnoliopsida</taxon>
        <taxon>eudicotyledons</taxon>
        <taxon>Gunneridae</taxon>
        <taxon>Pentapetalae</taxon>
        <taxon>rosids</taxon>
        <taxon>malvids</taxon>
        <taxon>Malvales</taxon>
        <taxon>Malvaceae</taxon>
        <taxon>Grewioideae</taxon>
        <taxon>Apeibeae</taxon>
        <taxon>Corchorus</taxon>
    </lineage>
</organism>
<proteinExistence type="predicted"/>
<keyword evidence="1" id="KW-0238">DNA-binding</keyword>
<dbReference type="Proteomes" id="UP000187203">
    <property type="component" value="Unassembled WGS sequence"/>
</dbReference>
<evidence type="ECO:0000313" key="2">
    <source>
        <dbReference type="Proteomes" id="UP000187203"/>
    </source>
</evidence>
<reference evidence="2" key="1">
    <citation type="submission" date="2013-09" db="EMBL/GenBank/DDBJ databases">
        <title>Corchorus olitorius genome sequencing.</title>
        <authorList>
            <person name="Alam M."/>
            <person name="Haque M.S."/>
            <person name="Islam M.S."/>
            <person name="Emdad E.M."/>
            <person name="Islam M.M."/>
            <person name="Ahmed B."/>
            <person name="Halim A."/>
            <person name="Hossen Q.M.M."/>
            <person name="Hossain M.Z."/>
            <person name="Ahmed R."/>
            <person name="Khan M.M."/>
            <person name="Islam R."/>
            <person name="Rashid M.M."/>
            <person name="Khan S.A."/>
            <person name="Rahman M.S."/>
            <person name="Alam M."/>
            <person name="Yahiya A.S."/>
            <person name="Khan M.S."/>
            <person name="Azam M.S."/>
            <person name="Haque T."/>
            <person name="Lashkar M.Z.H."/>
            <person name="Akhand A.I."/>
            <person name="Morshed G."/>
            <person name="Roy S."/>
            <person name="Uddin K.S."/>
            <person name="Rabeya T."/>
            <person name="Hossain A.S."/>
            <person name="Chowdhury A."/>
            <person name="Snigdha A.R."/>
            <person name="Mortoza M.S."/>
            <person name="Matin S.A."/>
            <person name="Hoque S.M.E."/>
            <person name="Islam M.K."/>
            <person name="Roy D.K."/>
            <person name="Haider R."/>
            <person name="Moosa M.M."/>
            <person name="Elias S.M."/>
            <person name="Hasan A.M."/>
            <person name="Jahan S."/>
            <person name="Shafiuddin M."/>
            <person name="Mahmood N."/>
            <person name="Shommy N.S."/>
        </authorList>
    </citation>
    <scope>NUCLEOTIDE SEQUENCE [LARGE SCALE GENOMIC DNA]</scope>
    <source>
        <strain evidence="2">cv. O-4</strain>
    </source>
</reference>
<name>A0A1R3KTK6_9ROSI</name>